<organism evidence="5">
    <name type="scientific">Triticum aestivum</name>
    <name type="common">Wheat</name>
    <dbReference type="NCBI Taxonomy" id="4565"/>
    <lineage>
        <taxon>Eukaryota</taxon>
        <taxon>Viridiplantae</taxon>
        <taxon>Streptophyta</taxon>
        <taxon>Embryophyta</taxon>
        <taxon>Tracheophyta</taxon>
        <taxon>Spermatophyta</taxon>
        <taxon>Magnoliopsida</taxon>
        <taxon>Liliopsida</taxon>
        <taxon>Poales</taxon>
        <taxon>Poaceae</taxon>
        <taxon>BOP clade</taxon>
        <taxon>Pooideae</taxon>
        <taxon>Triticodae</taxon>
        <taxon>Triticeae</taxon>
        <taxon>Triticinae</taxon>
        <taxon>Triticum</taxon>
    </lineage>
</organism>
<comment type="subcellular location">
    <subcellularLocation>
        <location evidence="4">Secreted</location>
        <location evidence="4">Extracellular space</location>
        <location evidence="4">Apoplast</location>
    </subcellularLocation>
</comment>
<dbReference type="GO" id="GO:0009699">
    <property type="term" value="P:phenylpropanoid biosynthetic process"/>
    <property type="evidence" value="ECO:0007669"/>
    <property type="project" value="UniProtKB-ARBA"/>
</dbReference>
<dbReference type="Pfam" id="PF03018">
    <property type="entry name" value="Dirigent"/>
    <property type="match status" value="1"/>
</dbReference>
<proteinExistence type="inferred from homology"/>
<dbReference type="InterPro" id="IPR040249">
    <property type="entry name" value="Ricin_B-like_lectin_EULS3-like"/>
</dbReference>
<dbReference type="Gramene" id="TraesMAC3B03G01794500.1">
    <property type="protein sequence ID" value="TraesMAC3B03G01794500.1"/>
    <property type="gene ID" value="TraesMAC3B03G01794500"/>
</dbReference>
<evidence type="ECO:0000256" key="2">
    <source>
        <dbReference type="ARBA" id="ARBA00011738"/>
    </source>
</evidence>
<dbReference type="AlphaFoldDB" id="A0A080YUY8"/>
<comment type="subunit">
    <text evidence="2 4">Homodimer.</text>
</comment>
<protein>
    <recommendedName>
        <fullName evidence="4">Dirigent protein</fullName>
    </recommendedName>
</protein>
<dbReference type="PANTHER" id="PTHR31257:SF13">
    <property type="entry name" value="OS03G0325900 PROTEIN"/>
    <property type="match status" value="1"/>
</dbReference>
<dbReference type="Gene3D" id="2.40.480.10">
    <property type="entry name" value="Allene oxide cyclase-like"/>
    <property type="match status" value="1"/>
</dbReference>
<evidence type="ECO:0000256" key="3">
    <source>
        <dbReference type="ARBA" id="ARBA00022525"/>
    </source>
</evidence>
<dbReference type="PANTHER" id="PTHR31257">
    <property type="entry name" value="RICIN B-LIKE LECTIN EULS3"/>
    <property type="match status" value="1"/>
</dbReference>
<evidence type="ECO:0000256" key="4">
    <source>
        <dbReference type="RuleBase" id="RU363099"/>
    </source>
</evidence>
<evidence type="ECO:0000256" key="1">
    <source>
        <dbReference type="ARBA" id="ARBA00010746"/>
    </source>
</evidence>
<keyword evidence="3 4" id="KW-0964">Secreted</keyword>
<dbReference type="Gramene" id="TraesNOR3B03G01818850.1">
    <property type="protein sequence ID" value="TraesNOR3B03G01818850.1"/>
    <property type="gene ID" value="TraesNOR3B03G01818850"/>
</dbReference>
<dbReference type="HOGENOM" id="CLU_1017126_0_0_1"/>
<name>A0A080YUY8_WHEAT</name>
<comment type="function">
    <text evidence="4">Dirigent proteins impart stereoselectivity on the phenoxy radical-coupling reaction, yielding optically active lignans from two molecules of coniferyl alcohol in the biosynthesis of lignans, flavonolignans, and alkaloids and thus plays a central role in plant secondary metabolism.</text>
</comment>
<dbReference type="InterPro" id="IPR044859">
    <property type="entry name" value="Allene_oxi_cyc_Dirigent"/>
</dbReference>
<dbReference type="Gramene" id="TraesJUL3B03G01809700.1">
    <property type="protein sequence ID" value="TraesJUL3B03G01809700.1"/>
    <property type="gene ID" value="TraesJUL3B03G01809700"/>
</dbReference>
<dbReference type="GO" id="GO:0048046">
    <property type="term" value="C:apoplast"/>
    <property type="evidence" value="ECO:0007669"/>
    <property type="project" value="UniProtKB-SubCell"/>
</dbReference>
<sequence>MANFEITQYEGALVENTKISFRNLYLRRFSSGPEKNQLVLIDGYGSTDLGLTAANNWAIYDGTGPDAKLVAHAQGLQTNVAGNWYNSFVMVFEIERFKGSTLEIMGATVEKEGEWAIVGGTGGFAMARGIIQRKVHEKRADGEILELTIDAFYRMKMELWWKHLIYEDGLKDEAGNPGFVLVNKGTGDALKHPPMDPSRWIETIKFDQAHLDESIQWAESGDLGAGFRQIYRINKIDYHLNAYGGSAQEGTRLQLYPANGQIFNNELWKITPVE</sequence>
<reference evidence="5" key="1">
    <citation type="journal article" date="2014" name="Science">
        <title>Structural and functional partitioning of bread wheat chromosome 3B.</title>
        <authorList>
            <person name="Choulet F."/>
            <person name="Alberti A."/>
            <person name="Theil S."/>
            <person name="Glover N."/>
            <person name="Barbe V."/>
            <person name="Daron J."/>
            <person name="Pingault L."/>
            <person name="Sourdille P."/>
            <person name="Couloux A."/>
            <person name="Paux E."/>
            <person name="Leroy P."/>
            <person name="Mangenot S."/>
            <person name="Guilhot N."/>
            <person name="Le Gouis J."/>
            <person name="Balfourier F."/>
            <person name="Alaux M."/>
            <person name="Jamilloux V."/>
            <person name="Poulain J."/>
            <person name="Durand C."/>
            <person name="Bellec A."/>
            <person name="Gaspin C."/>
            <person name="Safar J."/>
            <person name="Dolezel J."/>
            <person name="Rogers J."/>
            <person name="Vandepoele K."/>
            <person name="Aury J.M."/>
            <person name="Mayer K."/>
            <person name="Berges H."/>
            <person name="Quesneville H."/>
            <person name="Wincker P."/>
            <person name="Feuillet C."/>
        </authorList>
    </citation>
    <scope>NUCLEOTIDE SEQUENCE</scope>
</reference>
<dbReference type="InterPro" id="IPR004265">
    <property type="entry name" value="Dirigent"/>
</dbReference>
<evidence type="ECO:0000313" key="5">
    <source>
        <dbReference type="EMBL" id="CDM87242.1"/>
    </source>
</evidence>
<dbReference type="SUPFAM" id="SSF50370">
    <property type="entry name" value="Ricin B-like lectins"/>
    <property type="match status" value="1"/>
</dbReference>
<dbReference type="EMBL" id="HG670306">
    <property type="protein sequence ID" value="CDM87242.1"/>
    <property type="molecule type" value="Genomic_DNA"/>
</dbReference>
<comment type="similarity">
    <text evidence="1 4">Belongs to the plant dirigent protein family.</text>
</comment>
<dbReference type="Gramene" id="TraesJAG3B03G01802630.1">
    <property type="protein sequence ID" value="TraesJAG3B03G01802630.1"/>
    <property type="gene ID" value="TraesJAG3B03G01802630"/>
</dbReference>
<gene>
    <name evidence="5" type="ORF">TRAES_3BF025900040CFD_c1</name>
</gene>
<accession>A0A080YUY8</accession>
<keyword evidence="4" id="KW-0052">Apoplast</keyword>
<dbReference type="InterPro" id="IPR035992">
    <property type="entry name" value="Ricin_B-like_lectins"/>
</dbReference>